<evidence type="ECO:0000259" key="17">
    <source>
        <dbReference type="PROSITE" id="PS51562"/>
    </source>
</evidence>
<dbReference type="InterPro" id="IPR004971">
    <property type="entry name" value="mRNA_G-N7_MeTrfase_dom"/>
</dbReference>
<evidence type="ECO:0000256" key="4">
    <source>
        <dbReference type="ARBA" id="ARBA00022664"/>
    </source>
</evidence>
<dbReference type="GO" id="GO:0003723">
    <property type="term" value="F:RNA binding"/>
    <property type="evidence" value="ECO:0007669"/>
    <property type="project" value="UniProtKB-KW"/>
</dbReference>
<dbReference type="PROSITE" id="PS51562">
    <property type="entry name" value="RNA_CAP0_MT"/>
    <property type="match status" value="1"/>
</dbReference>
<dbReference type="Pfam" id="PF03291">
    <property type="entry name" value="mRNA_G-N7_MeTrfase"/>
    <property type="match status" value="1"/>
</dbReference>
<comment type="catalytic activity">
    <reaction evidence="12">
        <text>a 5'-end (5'-triphosphoguanosine)-ribonucleoside in mRNA + S-adenosyl-L-methionine = a 5'-end (N(7)-methyl 5'-triphosphoguanosine)-ribonucleoside in mRNA + S-adenosyl-L-homocysteine</text>
        <dbReference type="Rhea" id="RHEA:67008"/>
        <dbReference type="Rhea" id="RHEA-COMP:17166"/>
        <dbReference type="Rhea" id="RHEA-COMP:17167"/>
        <dbReference type="ChEBI" id="CHEBI:57856"/>
        <dbReference type="ChEBI" id="CHEBI:59789"/>
        <dbReference type="ChEBI" id="CHEBI:156461"/>
        <dbReference type="ChEBI" id="CHEBI:167617"/>
        <dbReference type="EC" id="2.1.1.56"/>
    </reaction>
</comment>
<dbReference type="InterPro" id="IPR029063">
    <property type="entry name" value="SAM-dependent_MTases_sf"/>
</dbReference>
<dbReference type="GO" id="GO:0070693">
    <property type="term" value="C:P-TEFb-cap methyltransferase complex"/>
    <property type="evidence" value="ECO:0007669"/>
    <property type="project" value="EnsemblFungi"/>
</dbReference>
<dbReference type="PIRSF" id="PIRSF028762">
    <property type="entry name" value="ABD1"/>
    <property type="match status" value="1"/>
</dbReference>
<evidence type="ECO:0000256" key="16">
    <source>
        <dbReference type="SAM" id="MobiDB-lite"/>
    </source>
</evidence>
<feature type="binding site" evidence="14">
    <location>
        <position position="146"/>
    </location>
    <ligand>
        <name>S-adenosyl-L-methionine</name>
        <dbReference type="ChEBI" id="CHEBI:59789"/>
    </ligand>
</feature>
<dbReference type="InterPro" id="IPR039753">
    <property type="entry name" value="RG7MT1"/>
</dbReference>
<feature type="binding site" evidence="15">
    <location>
        <begin position="73"/>
        <end position="74"/>
    </location>
    <ligand>
        <name>mRNA</name>
        <dbReference type="ChEBI" id="CHEBI:33699"/>
    </ligand>
</feature>
<dbReference type="Proteomes" id="UP000193560">
    <property type="component" value="Unassembled WGS sequence"/>
</dbReference>
<sequence length="337" mass="39261">MDSTIHQQHHGRKRYHGQDDEDRNDSYNKVPKHHSRTDASSEAHLVAQHYNQRPDVGVVQRKQSKIIRMRSFNNWVKSVLIQRHTRRQNCVFDMGCGKGGDLIKWAKAKIDYLIAADIAAVSLEQMKERYKGLRFRQFDAEFHAMDCYSEPIGPHLETRRPVDVVSMQFCLHYAFESEEKARMMLQNVSRHLRSGGQFIGTIPDANLLVKRVRQEPPDVVGFGNEFYWIEFDPLPQPKSSSSAFPPFGCKYMFHLEDAVDCPEYLVHWDTFERLTKEYGLELIYKENFHPFYQRAKQDKDNAMLLQKIGVVGGQGPEMSPEEWEAAGIYLAFAFRKR</sequence>
<evidence type="ECO:0000256" key="15">
    <source>
        <dbReference type="PIRSR" id="PIRSR028762-2"/>
    </source>
</evidence>
<dbReference type="CDD" id="cd02440">
    <property type="entry name" value="AdoMet_MTases"/>
    <property type="match status" value="1"/>
</dbReference>
<organism evidence="18 19">
    <name type="scientific">Absidia repens</name>
    <dbReference type="NCBI Taxonomy" id="90262"/>
    <lineage>
        <taxon>Eukaryota</taxon>
        <taxon>Fungi</taxon>
        <taxon>Fungi incertae sedis</taxon>
        <taxon>Mucoromycota</taxon>
        <taxon>Mucoromycotina</taxon>
        <taxon>Mucoromycetes</taxon>
        <taxon>Mucorales</taxon>
        <taxon>Cunninghamellaceae</taxon>
        <taxon>Absidia</taxon>
    </lineage>
</organism>
<comment type="caution">
    <text evidence="18">The sequence shown here is derived from an EMBL/GenBank/DDBJ whole genome shotgun (WGS) entry which is preliminary data.</text>
</comment>
<dbReference type="STRING" id="90262.A0A1X2J0U7"/>
<evidence type="ECO:0000256" key="1">
    <source>
        <dbReference type="ARBA" id="ARBA00004123"/>
    </source>
</evidence>
<keyword evidence="5 18" id="KW-0808">Transferase</keyword>
<proteinExistence type="predicted"/>
<feature type="site" description="mRNA cap binding" evidence="15">
    <location>
        <position position="329"/>
    </location>
</feature>
<protein>
    <recommendedName>
        <fullName evidence="13">mRNA cap guanine-N(7) methyltransferase</fullName>
        <ecNumber evidence="2">2.1.1.56</ecNumber>
    </recommendedName>
    <alternativeName>
        <fullName evidence="10">mRNA (guanine-N(7))-methyltransferase</fullName>
    </alternativeName>
    <alternativeName>
        <fullName evidence="11">mRNA cap methyltransferase</fullName>
    </alternativeName>
</protein>
<dbReference type="SUPFAM" id="SSF53335">
    <property type="entry name" value="S-adenosyl-L-methionine-dependent methyltransferases"/>
    <property type="match status" value="1"/>
</dbReference>
<keyword evidence="3 18" id="KW-0489">Methyltransferase</keyword>
<keyword evidence="9" id="KW-0539">Nucleus</keyword>
<dbReference type="Gene3D" id="3.40.50.150">
    <property type="entry name" value="Vaccinia Virus protein VP39"/>
    <property type="match status" value="1"/>
</dbReference>
<evidence type="ECO:0000256" key="5">
    <source>
        <dbReference type="ARBA" id="ARBA00022679"/>
    </source>
</evidence>
<evidence type="ECO:0000256" key="11">
    <source>
        <dbReference type="ARBA" id="ARBA00033387"/>
    </source>
</evidence>
<dbReference type="AlphaFoldDB" id="A0A1X2J0U7"/>
<feature type="binding site" evidence="14">
    <location>
        <position position="168"/>
    </location>
    <ligand>
        <name>S-adenosyl-L-methionine</name>
        <dbReference type="ChEBI" id="CHEBI:59789"/>
    </ligand>
</feature>
<feature type="site" description="mRNA cap binding" evidence="15">
    <location>
        <position position="98"/>
    </location>
</feature>
<dbReference type="PANTHER" id="PTHR12189:SF2">
    <property type="entry name" value="MRNA CAP GUANINE-N7 METHYLTRANSFERASE"/>
    <property type="match status" value="1"/>
</dbReference>
<dbReference type="EC" id="2.1.1.56" evidence="2"/>
<evidence type="ECO:0000256" key="10">
    <source>
        <dbReference type="ARBA" id="ARBA00032772"/>
    </source>
</evidence>
<evidence type="ECO:0000256" key="7">
    <source>
        <dbReference type="ARBA" id="ARBA00022884"/>
    </source>
</evidence>
<dbReference type="EMBL" id="MCGE01000002">
    <property type="protein sequence ID" value="ORZ24601.1"/>
    <property type="molecule type" value="Genomic_DNA"/>
</dbReference>
<evidence type="ECO:0000256" key="9">
    <source>
        <dbReference type="ARBA" id="ARBA00023242"/>
    </source>
</evidence>
<feature type="region of interest" description="Disordered" evidence="16">
    <location>
        <begin position="1"/>
        <end position="40"/>
    </location>
</feature>
<dbReference type="PANTHER" id="PTHR12189">
    <property type="entry name" value="MRNA GUANINE-7- METHYLTRANSFERASE"/>
    <property type="match status" value="1"/>
</dbReference>
<feature type="site" description="mRNA cap binding" evidence="15">
    <location>
        <position position="104"/>
    </location>
</feature>
<gene>
    <name evidence="18" type="ORF">BCR42DRAFT_403256</name>
</gene>
<feature type="binding site" evidence="14">
    <location>
        <position position="173"/>
    </location>
    <ligand>
        <name>S-adenosyl-L-methionine</name>
        <dbReference type="ChEBI" id="CHEBI:59789"/>
    </ligand>
</feature>
<reference evidence="18 19" key="1">
    <citation type="submission" date="2016-07" db="EMBL/GenBank/DDBJ databases">
        <title>Pervasive Adenine N6-methylation of Active Genes in Fungi.</title>
        <authorList>
            <consortium name="DOE Joint Genome Institute"/>
            <person name="Mondo S.J."/>
            <person name="Dannebaum R.O."/>
            <person name="Kuo R.C."/>
            <person name="Labutti K."/>
            <person name="Haridas S."/>
            <person name="Kuo A."/>
            <person name="Salamov A."/>
            <person name="Ahrendt S.R."/>
            <person name="Lipzen A."/>
            <person name="Sullivan W."/>
            <person name="Andreopoulos W.B."/>
            <person name="Clum A."/>
            <person name="Lindquist E."/>
            <person name="Daum C."/>
            <person name="Ramamoorthy G.K."/>
            <person name="Gryganskyi A."/>
            <person name="Culley D."/>
            <person name="Magnuson J.K."/>
            <person name="James T.Y."/>
            <person name="O'Malley M.A."/>
            <person name="Stajich J.E."/>
            <person name="Spatafora J.W."/>
            <person name="Visel A."/>
            <person name="Grigoriev I.V."/>
        </authorList>
    </citation>
    <scope>NUCLEOTIDE SEQUENCE [LARGE SCALE GENOMIC DNA]</scope>
    <source>
        <strain evidence="18 19">NRRL 1336</strain>
    </source>
</reference>
<evidence type="ECO:0000256" key="3">
    <source>
        <dbReference type="ARBA" id="ARBA00022603"/>
    </source>
</evidence>
<feature type="site" description="mRNA cap binding" evidence="15">
    <location>
        <position position="129"/>
    </location>
</feature>
<feature type="site" description="mRNA cap binding" evidence="15">
    <location>
        <position position="263"/>
    </location>
</feature>
<comment type="subcellular location">
    <subcellularLocation>
        <location evidence="1">Nucleus</location>
    </subcellularLocation>
</comment>
<feature type="site" description="mRNA cap binding" evidence="15">
    <location>
        <position position="172"/>
    </location>
</feature>
<keyword evidence="6" id="KW-0949">S-adenosyl-L-methionine</keyword>
<dbReference type="InterPro" id="IPR016899">
    <property type="entry name" value="mRNA_G-N7_MeTrfase_euk"/>
</dbReference>
<keyword evidence="4" id="KW-0507">mRNA processing</keyword>
<evidence type="ECO:0000256" key="2">
    <source>
        <dbReference type="ARBA" id="ARBA00011926"/>
    </source>
</evidence>
<evidence type="ECO:0000313" key="19">
    <source>
        <dbReference type="Proteomes" id="UP000193560"/>
    </source>
</evidence>
<accession>A0A1X2J0U7</accession>
<dbReference type="GO" id="GO:0005829">
    <property type="term" value="C:cytosol"/>
    <property type="evidence" value="ECO:0007669"/>
    <property type="project" value="EnsemblFungi"/>
</dbReference>
<feature type="binding site" evidence="14">
    <location>
        <position position="95"/>
    </location>
    <ligand>
        <name>S-adenosyl-L-methionine</name>
        <dbReference type="ChEBI" id="CHEBI:59789"/>
    </ligand>
</feature>
<feature type="binding site" evidence="14">
    <location>
        <position position="77"/>
    </location>
    <ligand>
        <name>S-adenosyl-L-methionine</name>
        <dbReference type="ChEBI" id="CHEBI:59789"/>
    </ligand>
</feature>
<name>A0A1X2J0U7_9FUNG</name>
<dbReference type="OrthoDB" id="10248867at2759"/>
<evidence type="ECO:0000256" key="14">
    <source>
        <dbReference type="PIRSR" id="PIRSR028762-1"/>
    </source>
</evidence>
<feature type="domain" description="MRNA cap 0 methyltransferase" evidence="17">
    <location>
        <begin position="64"/>
        <end position="337"/>
    </location>
</feature>
<keyword evidence="19" id="KW-1185">Reference proteome</keyword>
<feature type="binding site" evidence="14">
    <location>
        <position position="117"/>
    </location>
    <ligand>
        <name>S-adenosyl-L-methionine</name>
        <dbReference type="ChEBI" id="CHEBI:59789"/>
    </ligand>
</feature>
<evidence type="ECO:0000256" key="6">
    <source>
        <dbReference type="ARBA" id="ARBA00022691"/>
    </source>
</evidence>
<evidence type="ECO:0000313" key="18">
    <source>
        <dbReference type="EMBL" id="ORZ24601.1"/>
    </source>
</evidence>
<keyword evidence="7" id="KW-0694">RNA-binding</keyword>
<keyword evidence="8 15" id="KW-0506">mRNA capping</keyword>
<evidence type="ECO:0000256" key="13">
    <source>
        <dbReference type="ARBA" id="ARBA00049739"/>
    </source>
</evidence>
<dbReference type="GO" id="GO:0004482">
    <property type="term" value="F:mRNA 5'-cap (guanine-N7-)-methyltransferase activity"/>
    <property type="evidence" value="ECO:0007669"/>
    <property type="project" value="UniProtKB-EC"/>
</dbReference>
<evidence type="ECO:0000256" key="12">
    <source>
        <dbReference type="ARBA" id="ARBA00044712"/>
    </source>
</evidence>
<evidence type="ECO:0000256" key="8">
    <source>
        <dbReference type="ARBA" id="ARBA00023042"/>
    </source>
</evidence>